<proteinExistence type="predicted"/>
<accession>F0WZB4</accession>
<protein>
    <submittedName>
        <fullName evidence="2">AlNc14C420G11517 protein</fullName>
    </submittedName>
</protein>
<dbReference type="EMBL" id="FR824463">
    <property type="protein sequence ID" value="CCA26832.1"/>
    <property type="molecule type" value="Genomic_DNA"/>
</dbReference>
<feature type="compositionally biased region" description="Polar residues" evidence="1">
    <location>
        <begin position="69"/>
        <end position="78"/>
    </location>
</feature>
<evidence type="ECO:0000313" key="2">
    <source>
        <dbReference type="EMBL" id="CCA26832.1"/>
    </source>
</evidence>
<feature type="region of interest" description="Disordered" evidence="1">
    <location>
        <begin position="67"/>
        <end position="88"/>
    </location>
</feature>
<evidence type="ECO:0000256" key="1">
    <source>
        <dbReference type="SAM" id="MobiDB-lite"/>
    </source>
</evidence>
<reference evidence="2" key="1">
    <citation type="journal article" date="2011" name="PLoS Biol.">
        <title>Gene gain and loss during evolution of obligate parasitism in the white rust pathogen of Arabidopsis thaliana.</title>
        <authorList>
            <person name="Kemen E."/>
            <person name="Gardiner A."/>
            <person name="Schultz-Larsen T."/>
            <person name="Kemen A.C."/>
            <person name="Balmuth A.L."/>
            <person name="Robert-Seilaniantz A."/>
            <person name="Bailey K."/>
            <person name="Holub E."/>
            <person name="Studholme D.J."/>
            <person name="Maclean D."/>
            <person name="Jones J.D."/>
        </authorList>
    </citation>
    <scope>NUCLEOTIDE SEQUENCE</scope>
</reference>
<sequence length="88" mass="9739">MYHQNAMNNEYNVFLSLFLNAIPSHARATDDQPATHARSDHAINDALTLHEFGLWVKVRFALPRAPPVSNASALQADSRTPRDAATVL</sequence>
<gene>
    <name evidence="2" type="primary">AlNc14C420G11517</name>
    <name evidence="2" type="ORF">ALNC14_129760</name>
</gene>
<dbReference type="AlphaFoldDB" id="F0WZB4"/>
<reference evidence="2" key="2">
    <citation type="submission" date="2011-02" db="EMBL/GenBank/DDBJ databases">
        <authorList>
            <person name="MacLean D."/>
        </authorList>
    </citation>
    <scope>NUCLEOTIDE SEQUENCE</scope>
</reference>
<dbReference type="HOGENOM" id="CLU_2473636_0_0_1"/>
<organism evidence="2">
    <name type="scientific">Albugo laibachii Nc14</name>
    <dbReference type="NCBI Taxonomy" id="890382"/>
    <lineage>
        <taxon>Eukaryota</taxon>
        <taxon>Sar</taxon>
        <taxon>Stramenopiles</taxon>
        <taxon>Oomycota</taxon>
        <taxon>Peronosporomycetes</taxon>
        <taxon>Albuginales</taxon>
        <taxon>Albuginaceae</taxon>
        <taxon>Albugo</taxon>
    </lineage>
</organism>
<name>F0WZB4_9STRA</name>